<sequence>MCLIGFLIPTLTPRKRSRKHKRKSKRRQYRTYDEFQEKPWPPYEDTNESRDLALVAEHTEPRIYATLEEDLLAHEQIRQKERVRLLGRIEDEMDRLQREYDRRQLFEASLPLARSPLSEEQKVLVEQGTRVTDSNVIYYQDTAVCYCHVCHNIRQYDRP</sequence>
<dbReference type="AlphaFoldDB" id="A0AA40B7F5"/>
<evidence type="ECO:0000313" key="2">
    <source>
        <dbReference type="Proteomes" id="UP001172159"/>
    </source>
</evidence>
<reference evidence="1" key="1">
    <citation type="submission" date="2023-06" db="EMBL/GenBank/DDBJ databases">
        <title>Genome-scale phylogeny and comparative genomics of the fungal order Sordariales.</title>
        <authorList>
            <consortium name="Lawrence Berkeley National Laboratory"/>
            <person name="Hensen N."/>
            <person name="Bonometti L."/>
            <person name="Westerberg I."/>
            <person name="Brannstrom I.O."/>
            <person name="Guillou S."/>
            <person name="Cros-Aarteil S."/>
            <person name="Calhoun S."/>
            <person name="Haridas S."/>
            <person name="Kuo A."/>
            <person name="Mondo S."/>
            <person name="Pangilinan J."/>
            <person name="Riley R."/>
            <person name="Labutti K."/>
            <person name="Andreopoulos B."/>
            <person name="Lipzen A."/>
            <person name="Chen C."/>
            <person name="Yanf M."/>
            <person name="Daum C."/>
            <person name="Ng V."/>
            <person name="Clum A."/>
            <person name="Steindorff A."/>
            <person name="Ohm R."/>
            <person name="Martin F."/>
            <person name="Silar P."/>
            <person name="Natvig D."/>
            <person name="Lalanne C."/>
            <person name="Gautier V."/>
            <person name="Ament-Velasquez S.L."/>
            <person name="Kruys A."/>
            <person name="Hutchinson M.I."/>
            <person name="Powell A.J."/>
            <person name="Barry K."/>
            <person name="Miller A.N."/>
            <person name="Grigoriev I.V."/>
            <person name="Debuchy R."/>
            <person name="Gladieux P."/>
            <person name="Thoren M.H."/>
            <person name="Johannesson H."/>
        </authorList>
    </citation>
    <scope>NUCLEOTIDE SEQUENCE</scope>
    <source>
        <strain evidence="1">CBS 540.89</strain>
    </source>
</reference>
<gene>
    <name evidence="1" type="ORF">B0T21DRAFT_205516</name>
</gene>
<dbReference type="EMBL" id="JAUKTV010000009">
    <property type="protein sequence ID" value="KAK0729054.1"/>
    <property type="molecule type" value="Genomic_DNA"/>
</dbReference>
<keyword evidence="2" id="KW-1185">Reference proteome</keyword>
<comment type="caution">
    <text evidence="1">The sequence shown here is derived from an EMBL/GenBank/DDBJ whole genome shotgun (WGS) entry which is preliminary data.</text>
</comment>
<proteinExistence type="predicted"/>
<protein>
    <submittedName>
        <fullName evidence="1">Uncharacterized protein</fullName>
    </submittedName>
</protein>
<evidence type="ECO:0000313" key="1">
    <source>
        <dbReference type="EMBL" id="KAK0729054.1"/>
    </source>
</evidence>
<accession>A0AA40B7F5</accession>
<dbReference type="Proteomes" id="UP001172159">
    <property type="component" value="Unassembled WGS sequence"/>
</dbReference>
<name>A0AA40B7F5_9PEZI</name>
<organism evidence="1 2">
    <name type="scientific">Apiosordaria backusii</name>
    <dbReference type="NCBI Taxonomy" id="314023"/>
    <lineage>
        <taxon>Eukaryota</taxon>
        <taxon>Fungi</taxon>
        <taxon>Dikarya</taxon>
        <taxon>Ascomycota</taxon>
        <taxon>Pezizomycotina</taxon>
        <taxon>Sordariomycetes</taxon>
        <taxon>Sordariomycetidae</taxon>
        <taxon>Sordariales</taxon>
        <taxon>Lasiosphaeriaceae</taxon>
        <taxon>Apiosordaria</taxon>
    </lineage>
</organism>